<dbReference type="InterPro" id="IPR015947">
    <property type="entry name" value="PUA-like_sf"/>
</dbReference>
<name>A0A6J6PGH3_9ZZZZ</name>
<sequence>MFPLGLVLMPGGVLPLHVFEPRYQALVHDCLAGEPEFGVVLITRGHEVGGGDQRCSIGVRVRIVQLADLGEGRLALVCIATDRIRIDRWLADDPYPMAEVSAWEEPPVDHQLEQGFHDALATRVRRLAALSLELGDAAGDPSQDLPDDPLLRSYALADLAPLGPVDRQRLLETPDAAARLALLSALLDEVEPGLHFRLGEGSSPSDSPPAW</sequence>
<evidence type="ECO:0000259" key="1">
    <source>
        <dbReference type="PROSITE" id="PS51787"/>
    </source>
</evidence>
<reference evidence="2" key="1">
    <citation type="submission" date="2020-05" db="EMBL/GenBank/DDBJ databases">
        <authorList>
            <person name="Chiriac C."/>
            <person name="Salcher M."/>
            <person name="Ghai R."/>
            <person name="Kavagutti S V."/>
        </authorList>
    </citation>
    <scope>NUCLEOTIDE SEQUENCE</scope>
</reference>
<dbReference type="PANTHER" id="PTHR46732:SF8">
    <property type="entry name" value="ATP-DEPENDENT PROTEASE LA (LON) DOMAIN PROTEIN"/>
    <property type="match status" value="1"/>
</dbReference>
<feature type="domain" description="Lon N-terminal" evidence="1">
    <location>
        <begin position="1"/>
        <end position="191"/>
    </location>
</feature>
<dbReference type="PANTHER" id="PTHR46732">
    <property type="entry name" value="ATP-DEPENDENT PROTEASE LA (LON) DOMAIN PROTEIN"/>
    <property type="match status" value="1"/>
</dbReference>
<dbReference type="InterPro" id="IPR003111">
    <property type="entry name" value="Lon_prtase_N"/>
</dbReference>
<accession>A0A6J6PGH3</accession>
<dbReference type="AlphaFoldDB" id="A0A6J6PGH3"/>
<dbReference type="InterPro" id="IPR046336">
    <property type="entry name" value="Lon_prtase_N_sf"/>
</dbReference>
<dbReference type="EMBL" id="CAEZXX010000011">
    <property type="protein sequence ID" value="CAB4695803.1"/>
    <property type="molecule type" value="Genomic_DNA"/>
</dbReference>
<organism evidence="2">
    <name type="scientific">freshwater metagenome</name>
    <dbReference type="NCBI Taxonomy" id="449393"/>
    <lineage>
        <taxon>unclassified sequences</taxon>
        <taxon>metagenomes</taxon>
        <taxon>ecological metagenomes</taxon>
    </lineage>
</organism>
<dbReference type="Pfam" id="PF02190">
    <property type="entry name" value="LON_substr_bdg"/>
    <property type="match status" value="1"/>
</dbReference>
<dbReference type="PROSITE" id="PS51787">
    <property type="entry name" value="LON_N"/>
    <property type="match status" value="1"/>
</dbReference>
<dbReference type="Gene3D" id="2.30.130.40">
    <property type="entry name" value="LON domain-like"/>
    <property type="match status" value="1"/>
</dbReference>
<dbReference type="SUPFAM" id="SSF88697">
    <property type="entry name" value="PUA domain-like"/>
    <property type="match status" value="1"/>
</dbReference>
<evidence type="ECO:0000313" key="2">
    <source>
        <dbReference type="EMBL" id="CAB4695803.1"/>
    </source>
</evidence>
<dbReference type="SMART" id="SM00464">
    <property type="entry name" value="LON"/>
    <property type="match status" value="1"/>
</dbReference>
<proteinExistence type="predicted"/>
<protein>
    <submittedName>
        <fullName evidence="2">Unannotated protein</fullName>
    </submittedName>
</protein>
<gene>
    <name evidence="2" type="ORF">UFOPK2602_00286</name>
</gene>